<evidence type="ECO:0000313" key="1">
    <source>
        <dbReference type="EMBL" id="CAG8727596.1"/>
    </source>
</evidence>
<protein>
    <submittedName>
        <fullName evidence="1">10126_t:CDS:1</fullName>
    </submittedName>
</protein>
<keyword evidence="2" id="KW-1185">Reference proteome</keyword>
<feature type="non-terminal residue" evidence="1">
    <location>
        <position position="285"/>
    </location>
</feature>
<comment type="caution">
    <text evidence="1">The sequence shown here is derived from an EMBL/GenBank/DDBJ whole genome shotgun (WGS) entry which is preliminary data.</text>
</comment>
<accession>A0ACA9PY10</accession>
<reference evidence="1" key="1">
    <citation type="submission" date="2021-06" db="EMBL/GenBank/DDBJ databases">
        <authorList>
            <person name="Kallberg Y."/>
            <person name="Tangrot J."/>
            <person name="Rosling A."/>
        </authorList>
    </citation>
    <scope>NUCLEOTIDE SEQUENCE</scope>
    <source>
        <strain evidence="1">MA461A</strain>
    </source>
</reference>
<evidence type="ECO:0000313" key="2">
    <source>
        <dbReference type="Proteomes" id="UP000789920"/>
    </source>
</evidence>
<proteinExistence type="predicted"/>
<organism evidence="1 2">
    <name type="scientific">Racocetra persica</name>
    <dbReference type="NCBI Taxonomy" id="160502"/>
    <lineage>
        <taxon>Eukaryota</taxon>
        <taxon>Fungi</taxon>
        <taxon>Fungi incertae sedis</taxon>
        <taxon>Mucoromycota</taxon>
        <taxon>Glomeromycotina</taxon>
        <taxon>Glomeromycetes</taxon>
        <taxon>Diversisporales</taxon>
        <taxon>Gigasporaceae</taxon>
        <taxon>Racocetra</taxon>
    </lineage>
</organism>
<dbReference type="EMBL" id="CAJVQC010024741">
    <property type="protein sequence ID" value="CAG8727596.1"/>
    <property type="molecule type" value="Genomic_DNA"/>
</dbReference>
<gene>
    <name evidence="1" type="ORF">RPERSI_LOCUS11840</name>
</gene>
<name>A0ACA9PY10_9GLOM</name>
<dbReference type="Proteomes" id="UP000789920">
    <property type="component" value="Unassembled WGS sequence"/>
</dbReference>
<sequence length="285" mass="30812">MKFLRYSLLVLILVELNLVIQGTAQCQIGYKDELGICSGSNVDDSLKDLKIAQGLAILNPNSQTRQCVGVFSSYACAITYPKCTTDQASLQPLCTSTCTNVLSACASLTDPMVLKYIIGSPLFPTNTTCSSGNITATTTLKIQPDQCNSELQVKSASTCFAPLVEDTAYTIDKTKTLSTDYCLNGCCLPCPQSYFLYPSGYLERGFLATQIVRAISAVASFIMFISYLVLPGKRAHPSILILFASLAIFLYSSNVFFSLGNPQKIQCTSNVEPSTQENSATCGFQ</sequence>